<gene>
    <name evidence="1" type="ORF">E2C01_055887</name>
</gene>
<sequence>MATIFFSVIFKPENAECEEEVGKETVLAQPAGCGSWVPGGAGTLRAALTIFKSVCVLGGRVRSPDGNMAW</sequence>
<dbReference type="AlphaFoldDB" id="A0A5B7GNP0"/>
<dbReference type="EMBL" id="VSRR010018958">
    <property type="protein sequence ID" value="MPC61810.1"/>
    <property type="molecule type" value="Genomic_DNA"/>
</dbReference>
<evidence type="ECO:0000313" key="1">
    <source>
        <dbReference type="EMBL" id="MPC61810.1"/>
    </source>
</evidence>
<keyword evidence="2" id="KW-1185">Reference proteome</keyword>
<comment type="caution">
    <text evidence="1">The sequence shown here is derived from an EMBL/GenBank/DDBJ whole genome shotgun (WGS) entry which is preliminary data.</text>
</comment>
<proteinExistence type="predicted"/>
<dbReference type="Proteomes" id="UP000324222">
    <property type="component" value="Unassembled WGS sequence"/>
</dbReference>
<protein>
    <submittedName>
        <fullName evidence="1">Uncharacterized protein</fullName>
    </submittedName>
</protein>
<evidence type="ECO:0000313" key="2">
    <source>
        <dbReference type="Proteomes" id="UP000324222"/>
    </source>
</evidence>
<name>A0A5B7GNP0_PORTR</name>
<accession>A0A5B7GNP0</accession>
<organism evidence="1 2">
    <name type="scientific">Portunus trituberculatus</name>
    <name type="common">Swimming crab</name>
    <name type="synonym">Neptunus trituberculatus</name>
    <dbReference type="NCBI Taxonomy" id="210409"/>
    <lineage>
        <taxon>Eukaryota</taxon>
        <taxon>Metazoa</taxon>
        <taxon>Ecdysozoa</taxon>
        <taxon>Arthropoda</taxon>
        <taxon>Crustacea</taxon>
        <taxon>Multicrustacea</taxon>
        <taxon>Malacostraca</taxon>
        <taxon>Eumalacostraca</taxon>
        <taxon>Eucarida</taxon>
        <taxon>Decapoda</taxon>
        <taxon>Pleocyemata</taxon>
        <taxon>Brachyura</taxon>
        <taxon>Eubrachyura</taxon>
        <taxon>Portunoidea</taxon>
        <taxon>Portunidae</taxon>
        <taxon>Portuninae</taxon>
        <taxon>Portunus</taxon>
    </lineage>
</organism>
<reference evidence="1 2" key="1">
    <citation type="submission" date="2019-05" db="EMBL/GenBank/DDBJ databases">
        <title>Another draft genome of Portunus trituberculatus and its Hox gene families provides insights of decapod evolution.</title>
        <authorList>
            <person name="Jeong J.-H."/>
            <person name="Song I."/>
            <person name="Kim S."/>
            <person name="Choi T."/>
            <person name="Kim D."/>
            <person name="Ryu S."/>
            <person name="Kim W."/>
        </authorList>
    </citation>
    <scope>NUCLEOTIDE SEQUENCE [LARGE SCALE GENOMIC DNA]</scope>
    <source>
        <tissue evidence="1">Muscle</tissue>
    </source>
</reference>